<reference evidence="2" key="1">
    <citation type="journal article" date="2019" name="Int. J. Syst. Evol. Microbiol.">
        <title>The Global Catalogue of Microorganisms (GCM) 10K type strain sequencing project: providing services to taxonomists for standard genome sequencing and annotation.</title>
        <authorList>
            <consortium name="The Broad Institute Genomics Platform"/>
            <consortium name="The Broad Institute Genome Sequencing Center for Infectious Disease"/>
            <person name="Wu L."/>
            <person name="Ma J."/>
        </authorList>
    </citation>
    <scope>NUCLEOTIDE SEQUENCE [LARGE SCALE GENOMIC DNA]</scope>
    <source>
        <strain evidence="2">CCUG 62981</strain>
    </source>
</reference>
<sequence length="147" mass="15777">MMRVRQIALTAAVAFIAGVAGVVIGNELGSGATAERVATVSAIIHGSLDLTPSQQETLDRIEARYAVRRSELEAAMRASNAALAEAMREDQAYSPRVRAAIEDFHVAMSALQAATIRHVFELRAELTPEQAEIFDAEIVRALADASE</sequence>
<organism evidence="1 2">
    <name type="scientific">Glycocaulis abyssi</name>
    <dbReference type="NCBI Taxonomy" id="1433403"/>
    <lineage>
        <taxon>Bacteria</taxon>
        <taxon>Pseudomonadati</taxon>
        <taxon>Pseudomonadota</taxon>
        <taxon>Alphaproteobacteria</taxon>
        <taxon>Maricaulales</taxon>
        <taxon>Maricaulaceae</taxon>
        <taxon>Glycocaulis</taxon>
    </lineage>
</organism>
<gene>
    <name evidence="1" type="ORF">ACFPB0_12575</name>
</gene>
<dbReference type="Pfam" id="PF13801">
    <property type="entry name" value="Metal_resist"/>
    <property type="match status" value="1"/>
</dbReference>
<name>A0ABV9NF93_9PROT</name>
<dbReference type="Gene3D" id="1.20.120.1490">
    <property type="match status" value="1"/>
</dbReference>
<comment type="caution">
    <text evidence="1">The sequence shown here is derived from an EMBL/GenBank/DDBJ whole genome shotgun (WGS) entry which is preliminary data.</text>
</comment>
<dbReference type="Proteomes" id="UP001596024">
    <property type="component" value="Unassembled WGS sequence"/>
</dbReference>
<keyword evidence="2" id="KW-1185">Reference proteome</keyword>
<dbReference type="RefSeq" id="WP_371395212.1">
    <property type="nucleotide sequence ID" value="NZ_CP163422.1"/>
</dbReference>
<protein>
    <submittedName>
        <fullName evidence="1">Spy/CpxP family protein refolding chaperone</fullName>
    </submittedName>
</protein>
<evidence type="ECO:0000313" key="2">
    <source>
        <dbReference type="Proteomes" id="UP001596024"/>
    </source>
</evidence>
<accession>A0ABV9NF93</accession>
<dbReference type="InterPro" id="IPR025961">
    <property type="entry name" value="Metal_resist"/>
</dbReference>
<evidence type="ECO:0000313" key="1">
    <source>
        <dbReference type="EMBL" id="MFC4726129.1"/>
    </source>
</evidence>
<dbReference type="EMBL" id="JBHSGQ010000007">
    <property type="protein sequence ID" value="MFC4726129.1"/>
    <property type="molecule type" value="Genomic_DNA"/>
</dbReference>
<proteinExistence type="predicted"/>